<dbReference type="Pfam" id="PF12906">
    <property type="entry name" value="RINGv"/>
    <property type="match status" value="1"/>
</dbReference>
<dbReference type="InterPro" id="IPR013083">
    <property type="entry name" value="Znf_RING/FYVE/PHD"/>
</dbReference>
<dbReference type="GO" id="GO:0016567">
    <property type="term" value="P:protein ubiquitination"/>
    <property type="evidence" value="ECO:0007669"/>
    <property type="project" value="TreeGrafter"/>
</dbReference>
<dbReference type="SUPFAM" id="SSF57850">
    <property type="entry name" value="RING/U-box"/>
    <property type="match status" value="1"/>
</dbReference>
<protein>
    <recommendedName>
        <fullName evidence="5">RING-CH-type domain-containing protein</fullName>
    </recommendedName>
</protein>
<dbReference type="GO" id="GO:0016020">
    <property type="term" value="C:membrane"/>
    <property type="evidence" value="ECO:0007669"/>
    <property type="project" value="TreeGrafter"/>
</dbReference>
<keyword evidence="3" id="KW-0862">Zinc</keyword>
<dbReference type="EMBL" id="BSYO01000003">
    <property type="protein sequence ID" value="GMH02315.1"/>
    <property type="molecule type" value="Genomic_DNA"/>
</dbReference>
<dbReference type="FunFam" id="3.30.40.10:FF:000318">
    <property type="entry name" value="E3 ubiquitin-protein ligase MARCH4"/>
    <property type="match status" value="1"/>
</dbReference>
<reference evidence="6" key="1">
    <citation type="submission" date="2023-05" db="EMBL/GenBank/DDBJ databases">
        <title>Nepenthes gracilis genome sequencing.</title>
        <authorList>
            <person name="Fukushima K."/>
        </authorList>
    </citation>
    <scope>NUCLEOTIDE SEQUENCE</scope>
    <source>
        <strain evidence="6">SING2019-196</strain>
    </source>
</reference>
<dbReference type="InterPro" id="IPR011016">
    <property type="entry name" value="Znf_RING-CH"/>
</dbReference>
<dbReference type="AlphaFoldDB" id="A0AAD3S0U5"/>
<evidence type="ECO:0000256" key="3">
    <source>
        <dbReference type="ARBA" id="ARBA00022833"/>
    </source>
</evidence>
<dbReference type="Gene3D" id="3.30.40.10">
    <property type="entry name" value="Zinc/RING finger domain, C3HC4 (zinc finger)"/>
    <property type="match status" value="1"/>
</dbReference>
<evidence type="ECO:0000313" key="7">
    <source>
        <dbReference type="Proteomes" id="UP001279734"/>
    </source>
</evidence>
<dbReference type="CDD" id="cd16495">
    <property type="entry name" value="RING_CH-C4HC3_MARCH"/>
    <property type="match status" value="1"/>
</dbReference>
<keyword evidence="4" id="KW-0812">Transmembrane</keyword>
<comment type="caution">
    <text evidence="6">The sequence shown here is derived from an EMBL/GenBank/DDBJ whole genome shotgun (WGS) entry which is preliminary data.</text>
</comment>
<dbReference type="Pfam" id="PF12428">
    <property type="entry name" value="DUF3675"/>
    <property type="match status" value="1"/>
</dbReference>
<dbReference type="GO" id="GO:0004842">
    <property type="term" value="F:ubiquitin-protein transferase activity"/>
    <property type="evidence" value="ECO:0007669"/>
    <property type="project" value="TreeGrafter"/>
</dbReference>
<keyword evidence="4" id="KW-0472">Membrane</keyword>
<feature type="transmembrane region" description="Helical" evidence="4">
    <location>
        <begin position="166"/>
        <end position="187"/>
    </location>
</feature>
<keyword evidence="7" id="KW-1185">Reference proteome</keyword>
<sequence>MAEAVFIVSDWQPSSSISYCRICHEGEFESWRTLESPCACSGTVKFAHRECIQRWCDEKGDTVCEICLQKYEPGYTAPPKKPSLVSDDTVTIRGSLEVTRRGQEPPDPTLVAVAEGTILDGEYSDCSTAADRSASCCRTVALALTVFLMVRHLVAALTAGAEHYPFSLLTVLIFRFCGIIVPMYIIIRTIAAVQRSIRRHHHLQDYTYDHHLQYYGENGGEERLHHAVDIQSQ</sequence>
<name>A0AAD3S0U5_NEPGR</name>
<dbReference type="Proteomes" id="UP001279734">
    <property type="component" value="Unassembled WGS sequence"/>
</dbReference>
<dbReference type="PROSITE" id="PS51292">
    <property type="entry name" value="ZF_RING_CH"/>
    <property type="match status" value="1"/>
</dbReference>
<dbReference type="SMART" id="SM00744">
    <property type="entry name" value="RINGv"/>
    <property type="match status" value="1"/>
</dbReference>
<evidence type="ECO:0000256" key="2">
    <source>
        <dbReference type="ARBA" id="ARBA00022771"/>
    </source>
</evidence>
<keyword evidence="2" id="KW-0863">Zinc-finger</keyword>
<dbReference type="PANTHER" id="PTHR23012">
    <property type="entry name" value="RING/FYVE/PHD ZINC FINGER DOMAIN-CONTAINING"/>
    <property type="match status" value="1"/>
</dbReference>
<feature type="transmembrane region" description="Helical" evidence="4">
    <location>
        <begin position="140"/>
        <end position="160"/>
    </location>
</feature>
<keyword evidence="4" id="KW-1133">Transmembrane helix</keyword>
<dbReference type="InterPro" id="IPR022143">
    <property type="entry name" value="DUF3675"/>
</dbReference>
<organism evidence="6 7">
    <name type="scientific">Nepenthes gracilis</name>
    <name type="common">Slender pitcher plant</name>
    <dbReference type="NCBI Taxonomy" id="150966"/>
    <lineage>
        <taxon>Eukaryota</taxon>
        <taxon>Viridiplantae</taxon>
        <taxon>Streptophyta</taxon>
        <taxon>Embryophyta</taxon>
        <taxon>Tracheophyta</taxon>
        <taxon>Spermatophyta</taxon>
        <taxon>Magnoliopsida</taxon>
        <taxon>eudicotyledons</taxon>
        <taxon>Gunneridae</taxon>
        <taxon>Pentapetalae</taxon>
        <taxon>Caryophyllales</taxon>
        <taxon>Nepenthaceae</taxon>
        <taxon>Nepenthes</taxon>
    </lineage>
</organism>
<feature type="domain" description="RING-CH-type" evidence="5">
    <location>
        <begin position="12"/>
        <end position="74"/>
    </location>
</feature>
<evidence type="ECO:0000259" key="5">
    <source>
        <dbReference type="PROSITE" id="PS51292"/>
    </source>
</evidence>
<dbReference type="PANTHER" id="PTHR23012:SF180">
    <property type="entry name" value="RING_FYVE_PHD ZINC FINGER SUPERFAMILY PROTEIN"/>
    <property type="match status" value="1"/>
</dbReference>
<dbReference type="InterPro" id="IPR033275">
    <property type="entry name" value="MARCH-like"/>
</dbReference>
<evidence type="ECO:0000256" key="1">
    <source>
        <dbReference type="ARBA" id="ARBA00022723"/>
    </source>
</evidence>
<gene>
    <name evidence="6" type="ORF">Nepgr_004154</name>
</gene>
<accession>A0AAD3S0U5</accession>
<evidence type="ECO:0000313" key="6">
    <source>
        <dbReference type="EMBL" id="GMH02315.1"/>
    </source>
</evidence>
<dbReference type="GO" id="GO:0008270">
    <property type="term" value="F:zinc ion binding"/>
    <property type="evidence" value="ECO:0007669"/>
    <property type="project" value="UniProtKB-KW"/>
</dbReference>
<keyword evidence="1" id="KW-0479">Metal-binding</keyword>
<proteinExistence type="predicted"/>
<evidence type="ECO:0000256" key="4">
    <source>
        <dbReference type="SAM" id="Phobius"/>
    </source>
</evidence>